<dbReference type="GO" id="GO:0016020">
    <property type="term" value="C:membrane"/>
    <property type="evidence" value="ECO:0007669"/>
    <property type="project" value="UniProtKB-SubCell"/>
</dbReference>
<dbReference type="SUPFAM" id="SSF103473">
    <property type="entry name" value="MFS general substrate transporter"/>
    <property type="match status" value="2"/>
</dbReference>
<keyword evidence="4 7" id="KW-1133">Transmembrane helix</keyword>
<feature type="transmembrane region" description="Helical" evidence="7">
    <location>
        <begin position="350"/>
        <end position="372"/>
    </location>
</feature>
<feature type="transmembrane region" description="Helical" evidence="7">
    <location>
        <begin position="312"/>
        <end position="329"/>
    </location>
</feature>
<feature type="transmembrane region" description="Helical" evidence="7">
    <location>
        <begin position="207"/>
        <end position="231"/>
    </location>
</feature>
<dbReference type="InterPro" id="IPR011701">
    <property type="entry name" value="MFS"/>
</dbReference>
<dbReference type="GO" id="GO:0022857">
    <property type="term" value="F:transmembrane transporter activity"/>
    <property type="evidence" value="ECO:0007669"/>
    <property type="project" value="InterPro"/>
</dbReference>
<feature type="compositionally biased region" description="Polar residues" evidence="6">
    <location>
        <begin position="1"/>
        <end position="35"/>
    </location>
</feature>
<feature type="transmembrane region" description="Helical" evidence="7">
    <location>
        <begin position="447"/>
        <end position="469"/>
    </location>
</feature>
<evidence type="ECO:0000313" key="10">
    <source>
        <dbReference type="Proteomes" id="UP001182556"/>
    </source>
</evidence>
<dbReference type="AlphaFoldDB" id="A0AAD9FW78"/>
<comment type="caution">
    <text evidence="9">The sequence shown here is derived from an EMBL/GenBank/DDBJ whole genome shotgun (WGS) entry which is preliminary data.</text>
</comment>
<reference evidence="9" key="1">
    <citation type="submission" date="2023-02" db="EMBL/GenBank/DDBJ databases">
        <title>Identification and recombinant expression of a fungal hydrolase from Papiliotrema laurentii that hydrolyzes apple cutin and clears colloidal polyester polyurethane.</title>
        <authorList>
            <consortium name="DOE Joint Genome Institute"/>
            <person name="Roman V.A."/>
            <person name="Bojanowski C."/>
            <person name="Crable B.R."/>
            <person name="Wagner D.N."/>
            <person name="Hung C.S."/>
            <person name="Nadeau L.J."/>
            <person name="Schratz L."/>
            <person name="Haridas S."/>
            <person name="Pangilinan J."/>
            <person name="Lipzen A."/>
            <person name="Na H."/>
            <person name="Yan M."/>
            <person name="Ng V."/>
            <person name="Grigoriev I.V."/>
            <person name="Spatafora J.W."/>
            <person name="Barlow D."/>
            <person name="Biffinger J."/>
            <person name="Kelley-Loughnane N."/>
            <person name="Varaljay V.A."/>
            <person name="Crookes-Goodson W.J."/>
        </authorList>
    </citation>
    <scope>NUCLEOTIDE SEQUENCE</scope>
    <source>
        <strain evidence="9">5307AH</strain>
    </source>
</reference>
<feature type="transmembrane region" description="Helical" evidence="7">
    <location>
        <begin position="522"/>
        <end position="540"/>
    </location>
</feature>
<keyword evidence="5 7" id="KW-0472">Membrane</keyword>
<feature type="transmembrane region" description="Helical" evidence="7">
    <location>
        <begin position="243"/>
        <end position="263"/>
    </location>
</feature>
<organism evidence="9 10">
    <name type="scientific">Papiliotrema laurentii</name>
    <name type="common">Cryptococcus laurentii</name>
    <dbReference type="NCBI Taxonomy" id="5418"/>
    <lineage>
        <taxon>Eukaryota</taxon>
        <taxon>Fungi</taxon>
        <taxon>Dikarya</taxon>
        <taxon>Basidiomycota</taxon>
        <taxon>Agaricomycotina</taxon>
        <taxon>Tremellomycetes</taxon>
        <taxon>Tremellales</taxon>
        <taxon>Rhynchogastremaceae</taxon>
        <taxon>Papiliotrema</taxon>
    </lineage>
</organism>
<dbReference type="PANTHER" id="PTHR42718">
    <property type="entry name" value="MAJOR FACILITATOR SUPERFAMILY MULTIDRUG TRANSPORTER MFSC"/>
    <property type="match status" value="1"/>
</dbReference>
<evidence type="ECO:0000256" key="5">
    <source>
        <dbReference type="ARBA" id="ARBA00023136"/>
    </source>
</evidence>
<name>A0AAD9FW78_PAPLA</name>
<evidence type="ECO:0000256" key="7">
    <source>
        <dbReference type="SAM" id="Phobius"/>
    </source>
</evidence>
<dbReference type="PANTHER" id="PTHR42718:SF9">
    <property type="entry name" value="MAJOR FACILITATOR SUPERFAMILY MULTIDRUG TRANSPORTER MFSC"/>
    <property type="match status" value="1"/>
</dbReference>
<gene>
    <name evidence="9" type="ORF">DB88DRAFT_459624</name>
</gene>
<keyword evidence="3 7" id="KW-0812">Transmembrane</keyword>
<feature type="transmembrane region" description="Helical" evidence="7">
    <location>
        <begin position="174"/>
        <end position="195"/>
    </location>
</feature>
<accession>A0AAD9FW78</accession>
<dbReference type="EMBL" id="JAODAN010000001">
    <property type="protein sequence ID" value="KAK1927348.1"/>
    <property type="molecule type" value="Genomic_DNA"/>
</dbReference>
<dbReference type="InterPro" id="IPR036259">
    <property type="entry name" value="MFS_trans_sf"/>
</dbReference>
<sequence>MSLEVPQTNTMSSTSSTLPSGQVSHQPSPSQTVVDLNSAVEQKAKDSRAGSLSSEKPPVLPTNEPELKAEGEIKISQTRKWSLLAVFSMGLFIDIWSYSAFFIFTDPISEDLDVPFAQQSWVITAYAVTFSAFLLFWGRVSDLFSAKPVFAFSFLALGILDVIISFLPDKYSFFVLRAISGIAGAALIPAAYRLISAVFEPHELGKAFTLFGMSGALANVTGIIIAGFVEYIPTHGQGAPWRWFFRILGIMIIPVAIGSLFWIPKPKGAIADVDGKLKRLDLVGSLSMLAGIVLLILGLTLGASIGWKTAGFLAPFLLSWFLFVFFFVWEAKIPQEYALLPAKTWKIPNFAILLVLSLYTYGWWATNFLPFVEIFVKVHEEKPIIAAVRLLPQGIAAGFITIFLTVYPRFLARPQWAIIVGTIASQVGLVMFTQWTGNQLGAKYWSLVFLGGIIGSAGMMTVFNAINVAVMTTVPPEMSGVAGAVLQVAFQVGSAVALSIQAGLLTINEGWIYNFKNVQASWYFQLGWGLLWLIAFVVFYRPSKNPVSSSEDGAEQGEARVIIGH</sequence>
<evidence type="ECO:0000256" key="3">
    <source>
        <dbReference type="ARBA" id="ARBA00022692"/>
    </source>
</evidence>
<dbReference type="PROSITE" id="PS50850">
    <property type="entry name" value="MFS"/>
    <property type="match status" value="1"/>
</dbReference>
<feature type="transmembrane region" description="Helical" evidence="7">
    <location>
        <begin position="116"/>
        <end position="137"/>
    </location>
</feature>
<dbReference type="InterPro" id="IPR020846">
    <property type="entry name" value="MFS_dom"/>
</dbReference>
<evidence type="ECO:0000259" key="8">
    <source>
        <dbReference type="PROSITE" id="PS50850"/>
    </source>
</evidence>
<evidence type="ECO:0000256" key="6">
    <source>
        <dbReference type="SAM" id="MobiDB-lite"/>
    </source>
</evidence>
<feature type="transmembrane region" description="Helical" evidence="7">
    <location>
        <begin position="149"/>
        <end position="168"/>
    </location>
</feature>
<keyword evidence="10" id="KW-1185">Reference proteome</keyword>
<dbReference type="Gene3D" id="1.20.1250.20">
    <property type="entry name" value="MFS general substrate transporter like domains"/>
    <property type="match status" value="2"/>
</dbReference>
<feature type="transmembrane region" description="Helical" evidence="7">
    <location>
        <begin position="481"/>
        <end position="502"/>
    </location>
</feature>
<feature type="transmembrane region" description="Helical" evidence="7">
    <location>
        <begin position="416"/>
        <end position="435"/>
    </location>
</feature>
<feature type="domain" description="Major facilitator superfamily (MFS) profile" evidence="8">
    <location>
        <begin position="83"/>
        <end position="544"/>
    </location>
</feature>
<feature type="transmembrane region" description="Helical" evidence="7">
    <location>
        <begin position="384"/>
        <end position="404"/>
    </location>
</feature>
<evidence type="ECO:0000256" key="4">
    <source>
        <dbReference type="ARBA" id="ARBA00022989"/>
    </source>
</evidence>
<feature type="transmembrane region" description="Helical" evidence="7">
    <location>
        <begin position="283"/>
        <end position="306"/>
    </location>
</feature>
<proteinExistence type="predicted"/>
<evidence type="ECO:0000256" key="2">
    <source>
        <dbReference type="ARBA" id="ARBA00022448"/>
    </source>
</evidence>
<evidence type="ECO:0000313" key="9">
    <source>
        <dbReference type="EMBL" id="KAK1927348.1"/>
    </source>
</evidence>
<dbReference type="Pfam" id="PF07690">
    <property type="entry name" value="MFS_1"/>
    <property type="match status" value="1"/>
</dbReference>
<evidence type="ECO:0000256" key="1">
    <source>
        <dbReference type="ARBA" id="ARBA00004141"/>
    </source>
</evidence>
<comment type="subcellular location">
    <subcellularLocation>
        <location evidence="1">Membrane</location>
        <topology evidence="1">Multi-pass membrane protein</topology>
    </subcellularLocation>
</comment>
<protein>
    <submittedName>
        <fullName evidence="9">Major facilitator superfamily domain-containing protein</fullName>
    </submittedName>
</protein>
<feature type="region of interest" description="Disordered" evidence="6">
    <location>
        <begin position="1"/>
        <end position="65"/>
    </location>
</feature>
<dbReference type="Proteomes" id="UP001182556">
    <property type="component" value="Unassembled WGS sequence"/>
</dbReference>
<feature type="transmembrane region" description="Helical" evidence="7">
    <location>
        <begin position="83"/>
        <end position="104"/>
    </location>
</feature>
<keyword evidence="2" id="KW-0813">Transport</keyword>